<name>G0N869_CAEBE</name>
<keyword evidence="2 3" id="KW-0833">Ubl conjugation pathway</keyword>
<dbReference type="InParanoid" id="G0N869"/>
<proteinExistence type="inferred from homology"/>
<dbReference type="SMART" id="SM00512">
    <property type="entry name" value="Skp1"/>
    <property type="match status" value="1"/>
</dbReference>
<dbReference type="PANTHER" id="PTHR11165">
    <property type="entry name" value="SKP1"/>
    <property type="match status" value="1"/>
</dbReference>
<dbReference type="InterPro" id="IPR016072">
    <property type="entry name" value="Skp1_comp_dimer"/>
</dbReference>
<accession>G0N869</accession>
<dbReference type="UniPathway" id="UPA00143"/>
<protein>
    <recommendedName>
        <fullName evidence="3">Skp1-related protein</fullName>
    </recommendedName>
</protein>
<reference evidence="6" key="1">
    <citation type="submission" date="2011-07" db="EMBL/GenBank/DDBJ databases">
        <authorList>
            <consortium name="Caenorhabditis brenneri Sequencing and Analysis Consortium"/>
            <person name="Wilson R.K."/>
        </authorList>
    </citation>
    <scope>NUCLEOTIDE SEQUENCE [LARGE SCALE GENOMIC DNA]</scope>
    <source>
        <strain evidence="6">PB2801</strain>
    </source>
</reference>
<comment type="similarity">
    <text evidence="1 3">Belongs to the SKP1 family.</text>
</comment>
<dbReference type="GO" id="GO:0016567">
    <property type="term" value="P:protein ubiquitination"/>
    <property type="evidence" value="ECO:0007669"/>
    <property type="project" value="UniProtKB-UniPathway"/>
</dbReference>
<dbReference type="SUPFAM" id="SSF81382">
    <property type="entry name" value="Skp1 dimerisation domain-like"/>
    <property type="match status" value="1"/>
</dbReference>
<evidence type="ECO:0000256" key="2">
    <source>
        <dbReference type="ARBA" id="ARBA00022786"/>
    </source>
</evidence>
<dbReference type="AlphaFoldDB" id="G0N869"/>
<organism evidence="6">
    <name type="scientific">Caenorhabditis brenneri</name>
    <name type="common">Nematode worm</name>
    <dbReference type="NCBI Taxonomy" id="135651"/>
    <lineage>
        <taxon>Eukaryota</taxon>
        <taxon>Metazoa</taxon>
        <taxon>Ecdysozoa</taxon>
        <taxon>Nematoda</taxon>
        <taxon>Chromadorea</taxon>
        <taxon>Rhabditida</taxon>
        <taxon>Rhabditina</taxon>
        <taxon>Rhabditomorpha</taxon>
        <taxon>Rhabditoidea</taxon>
        <taxon>Rhabditidae</taxon>
        <taxon>Peloderinae</taxon>
        <taxon>Caenorhabditis</taxon>
    </lineage>
</organism>
<dbReference type="SUPFAM" id="SSF54695">
    <property type="entry name" value="POZ domain"/>
    <property type="match status" value="1"/>
</dbReference>
<evidence type="ECO:0000259" key="4">
    <source>
        <dbReference type="Pfam" id="PF01466"/>
    </source>
</evidence>
<dbReference type="InterPro" id="IPR036296">
    <property type="entry name" value="SKP1-like_dim_sf"/>
</dbReference>
<dbReference type="eggNOG" id="KOG1724">
    <property type="taxonomic scope" value="Eukaryota"/>
</dbReference>
<dbReference type="Pfam" id="PF01466">
    <property type="entry name" value="Skp1"/>
    <property type="match status" value="1"/>
</dbReference>
<dbReference type="GO" id="GO:0006511">
    <property type="term" value="P:ubiquitin-dependent protein catabolic process"/>
    <property type="evidence" value="ECO:0007669"/>
    <property type="project" value="InterPro"/>
</dbReference>
<dbReference type="HOGENOM" id="CLU_059252_1_1_1"/>
<dbReference type="OrthoDB" id="2342932at2759"/>
<comment type="pathway">
    <text evidence="3">Protein modification; protein ubiquitination.</text>
</comment>
<dbReference type="InterPro" id="IPR011333">
    <property type="entry name" value="SKP1/BTB/POZ_sf"/>
</dbReference>
<evidence type="ECO:0000313" key="5">
    <source>
        <dbReference type="EMBL" id="EGT55100.1"/>
    </source>
</evidence>
<keyword evidence="6" id="KW-1185">Reference proteome</keyword>
<comment type="function">
    <text evidence="3">Probable essential component of SCF (SKP1-CUL1-F-box protein) E3 ubiquitin-protein ligase complexes, which mediate the ubiquitination and subsequent proteasomal degradation of target proteins. Regulates cell proliferation during embryonic and larval development.</text>
</comment>
<dbReference type="PIRSF" id="PIRSF028729">
    <property type="entry name" value="E3_ubiquit_lig_SCF_Skp"/>
    <property type="match status" value="1"/>
</dbReference>
<feature type="domain" description="SKP1 component dimerisation" evidence="4">
    <location>
        <begin position="130"/>
        <end position="159"/>
    </location>
</feature>
<evidence type="ECO:0000313" key="6">
    <source>
        <dbReference type="Proteomes" id="UP000008068"/>
    </source>
</evidence>
<dbReference type="Proteomes" id="UP000008068">
    <property type="component" value="Unassembled WGS sequence"/>
</dbReference>
<dbReference type="InterPro" id="IPR001232">
    <property type="entry name" value="SKP1-like"/>
</dbReference>
<evidence type="ECO:0000256" key="1">
    <source>
        <dbReference type="ARBA" id="ARBA00009993"/>
    </source>
</evidence>
<dbReference type="STRING" id="135651.G0N869"/>
<gene>
    <name evidence="5" type="ORF">CAEBREN_06348</name>
</gene>
<sequence>MSSNIPNLPNGPSNLTYQLISKDKTIVPISNQSLTHLKVVSQMVNTFQYTQEQINQVGPIPVNTNDSTLCQIVEWANRHRLNPVPESTNGLEQVKVPAWDRGFLQRVDETCGLYNIACASNFLDMPMLQHYIAVLIAEKARGKSPEQLKKIFMIPGDTEDAAI</sequence>
<dbReference type="Gene3D" id="3.30.710.10">
    <property type="entry name" value="Potassium Channel Kv1.1, Chain A"/>
    <property type="match status" value="1"/>
</dbReference>
<evidence type="ECO:0000256" key="3">
    <source>
        <dbReference type="PIRNR" id="PIRNR028729"/>
    </source>
</evidence>
<dbReference type="InterPro" id="IPR016897">
    <property type="entry name" value="SKP1"/>
</dbReference>
<dbReference type="EMBL" id="GL379849">
    <property type="protein sequence ID" value="EGT55100.1"/>
    <property type="molecule type" value="Genomic_DNA"/>
</dbReference>